<evidence type="ECO:0000256" key="2">
    <source>
        <dbReference type="SAM" id="Phobius"/>
    </source>
</evidence>
<dbReference type="Gramene" id="EME28172">
    <property type="protein sequence ID" value="EME28172"/>
    <property type="gene ID" value="Gasu_43380"/>
</dbReference>
<feature type="chain" id="PRO_5004028617" evidence="3">
    <location>
        <begin position="28"/>
        <end position="400"/>
    </location>
</feature>
<sequence length="400" mass="48021">MNVRLFWGNNSFLVVFLFFGFLYFSWAEDDPETLQLREQSLLQQLKDVDREAIEYRREIQLLKEEEKRMEAEYKKLKQARDWELKKMQEKEKQVEQLQQSTNQKQQVVDTLVERIEENKKEIEKLEKQLQELTDDKEYLEHRYYSPSLSEVLDELSTKWDPLSRNMYVKAKTKLLPVVLNYNERAKLYRQKWSRELTETYRWAPLLSSCFIYGCVTIIILLLILIIRRVGKRLSVSKLLFLSDVTFTVFWLIILFASTIFWTDGFQALAENNEVLFLLLQLSLFTFYSGIIALRVFLFAMSLSWQILLELLILLILCQHYYIHLWQPSMTDSPFTATWKSYLFYYLTFQLLMWYKAAKFGLVPSLSTLRIRGLAFVWRRGKNRLFMEPDLTKQPFTVKYA</sequence>
<name>M2XDU6_GALSU</name>
<keyword evidence="5" id="KW-1185">Reference proteome</keyword>
<keyword evidence="2" id="KW-0812">Transmembrane</keyword>
<feature type="transmembrane region" description="Helical" evidence="2">
    <location>
        <begin position="202"/>
        <end position="226"/>
    </location>
</feature>
<dbReference type="OrthoDB" id="4144at2759"/>
<feature type="signal peptide" evidence="3">
    <location>
        <begin position="1"/>
        <end position="27"/>
    </location>
</feature>
<reference evidence="5" key="1">
    <citation type="journal article" date="2013" name="Science">
        <title>Gene transfer from bacteria and archaea facilitated evolution of an extremophilic eukaryote.</title>
        <authorList>
            <person name="Schonknecht G."/>
            <person name="Chen W.H."/>
            <person name="Ternes C.M."/>
            <person name="Barbier G.G."/>
            <person name="Shrestha R.P."/>
            <person name="Stanke M."/>
            <person name="Brautigam A."/>
            <person name="Baker B.J."/>
            <person name="Banfield J.F."/>
            <person name="Garavito R.M."/>
            <person name="Carr K."/>
            <person name="Wilkerson C."/>
            <person name="Rensing S.A."/>
            <person name="Gagneul D."/>
            <person name="Dickenson N.E."/>
            <person name="Oesterhelt C."/>
            <person name="Lercher M.J."/>
            <person name="Weber A.P."/>
        </authorList>
    </citation>
    <scope>NUCLEOTIDE SEQUENCE [LARGE SCALE GENOMIC DNA]</scope>
    <source>
        <strain evidence="5">074W</strain>
    </source>
</reference>
<evidence type="ECO:0000313" key="5">
    <source>
        <dbReference type="Proteomes" id="UP000030680"/>
    </source>
</evidence>
<dbReference type="RefSeq" id="XP_005704692.1">
    <property type="nucleotide sequence ID" value="XM_005704635.1"/>
</dbReference>
<gene>
    <name evidence="4" type="ORF">Gasu_43380</name>
</gene>
<protein>
    <submittedName>
        <fullName evidence="4">Uncharacterized protein</fullName>
    </submittedName>
</protein>
<evidence type="ECO:0000256" key="1">
    <source>
        <dbReference type="SAM" id="Coils"/>
    </source>
</evidence>
<proteinExistence type="predicted"/>
<dbReference type="eggNOG" id="ENOG502QVCG">
    <property type="taxonomic scope" value="Eukaryota"/>
</dbReference>
<dbReference type="KEGG" id="gsl:Gasu_43380"/>
<evidence type="ECO:0000256" key="3">
    <source>
        <dbReference type="SAM" id="SignalP"/>
    </source>
</evidence>
<feature type="transmembrane region" description="Helical" evidence="2">
    <location>
        <begin position="238"/>
        <end position="262"/>
    </location>
</feature>
<dbReference type="OMA" id="ARDWELK"/>
<dbReference type="Proteomes" id="UP000030680">
    <property type="component" value="Unassembled WGS sequence"/>
</dbReference>
<dbReference type="EMBL" id="KB454523">
    <property type="protein sequence ID" value="EME28172.1"/>
    <property type="molecule type" value="Genomic_DNA"/>
</dbReference>
<dbReference type="GeneID" id="17087033"/>
<feature type="transmembrane region" description="Helical" evidence="2">
    <location>
        <begin position="342"/>
        <end position="361"/>
    </location>
</feature>
<feature type="coiled-coil region" evidence="1">
    <location>
        <begin position="38"/>
        <end position="142"/>
    </location>
</feature>
<keyword evidence="3" id="KW-0732">Signal</keyword>
<accession>M2XDU6</accession>
<feature type="transmembrane region" description="Helical" evidence="2">
    <location>
        <begin position="274"/>
        <end position="297"/>
    </location>
</feature>
<keyword evidence="2" id="KW-1133">Transmembrane helix</keyword>
<dbReference type="AlphaFoldDB" id="M2XDU6"/>
<feature type="transmembrane region" description="Helical" evidence="2">
    <location>
        <begin position="304"/>
        <end position="322"/>
    </location>
</feature>
<keyword evidence="2" id="KW-0472">Membrane</keyword>
<organism evidence="4 5">
    <name type="scientific">Galdieria sulphuraria</name>
    <name type="common">Red alga</name>
    <dbReference type="NCBI Taxonomy" id="130081"/>
    <lineage>
        <taxon>Eukaryota</taxon>
        <taxon>Rhodophyta</taxon>
        <taxon>Bangiophyceae</taxon>
        <taxon>Galdieriales</taxon>
        <taxon>Galdieriaceae</taxon>
        <taxon>Galdieria</taxon>
    </lineage>
</organism>
<keyword evidence="1" id="KW-0175">Coiled coil</keyword>
<evidence type="ECO:0000313" key="4">
    <source>
        <dbReference type="EMBL" id="EME28172.1"/>
    </source>
</evidence>